<organism evidence="7 8">
    <name type="scientific">Candolleomyces aberdarensis</name>
    <dbReference type="NCBI Taxonomy" id="2316362"/>
    <lineage>
        <taxon>Eukaryota</taxon>
        <taxon>Fungi</taxon>
        <taxon>Dikarya</taxon>
        <taxon>Basidiomycota</taxon>
        <taxon>Agaricomycotina</taxon>
        <taxon>Agaricomycetes</taxon>
        <taxon>Agaricomycetidae</taxon>
        <taxon>Agaricales</taxon>
        <taxon>Agaricineae</taxon>
        <taxon>Psathyrellaceae</taxon>
        <taxon>Candolleomyces</taxon>
    </lineage>
</organism>
<dbReference type="Proteomes" id="UP000290288">
    <property type="component" value="Unassembled WGS sequence"/>
</dbReference>
<evidence type="ECO:0000256" key="3">
    <source>
        <dbReference type="ARBA" id="ARBA00022833"/>
    </source>
</evidence>
<accession>A0A4Q2DRK2</accession>
<protein>
    <recommendedName>
        <fullName evidence="6">RING-type domain-containing protein</fullName>
    </recommendedName>
</protein>
<evidence type="ECO:0000256" key="1">
    <source>
        <dbReference type="ARBA" id="ARBA00022723"/>
    </source>
</evidence>
<dbReference type="OrthoDB" id="1431934at2759"/>
<name>A0A4Q2DRK2_9AGAR</name>
<dbReference type="SMART" id="SM00184">
    <property type="entry name" value="RING"/>
    <property type="match status" value="1"/>
</dbReference>
<keyword evidence="3" id="KW-0862">Zinc</keyword>
<evidence type="ECO:0000259" key="6">
    <source>
        <dbReference type="PROSITE" id="PS50089"/>
    </source>
</evidence>
<dbReference type="GO" id="GO:0008270">
    <property type="term" value="F:zinc ion binding"/>
    <property type="evidence" value="ECO:0007669"/>
    <property type="project" value="UniProtKB-KW"/>
</dbReference>
<keyword evidence="8" id="KW-1185">Reference proteome</keyword>
<dbReference type="EMBL" id="SDEE01000053">
    <property type="protein sequence ID" value="RXW23060.1"/>
    <property type="molecule type" value="Genomic_DNA"/>
</dbReference>
<keyword evidence="1" id="KW-0479">Metal-binding</keyword>
<dbReference type="SUPFAM" id="SSF57850">
    <property type="entry name" value="RING/U-box"/>
    <property type="match status" value="1"/>
</dbReference>
<evidence type="ECO:0000256" key="2">
    <source>
        <dbReference type="ARBA" id="ARBA00022771"/>
    </source>
</evidence>
<dbReference type="Pfam" id="PF13639">
    <property type="entry name" value="zf-RING_2"/>
    <property type="match status" value="1"/>
</dbReference>
<sequence length="535" mass="59728">MSLSVDIPSALHSVASLVLPGLDRVGIAESKKQKRESIWPSADIDSKEILRQLLLSNSWPEIVTYDGPTCSCNTMDHESPYGGDDMGTCALISMYCARTIVELEKQVRGREYRSEGRAKEDETSVLLSDILAERTVQRIISIGKHLKGALKMGPAELIDVPLFEQVFVSSSRVDRSTTYEEILSMLDQLSKENSRRIAATVITHSTQSAVCIKMACLEEDLFVIFDPHARMDHPNGPGFMLSTSRTTTATFLQCLLDSPSPHDVTGVGTDLFRPLHTQYFTSYPLNPKDSYHRITAYQNEQMLRESFLCEHEAGLSASLDYINLWNTLLGPEVGPSSATRSRFTSTSTTSSLSSSSHSSSRPSLPRLPSSRFAYAADTWTPETEYGHCLLEHIKLISRKPEVQPAIKVTYDCAVCLDTFPVYSSVQLSGCDHRFCKDCLKGHVGSFLENGRFPIQCPVCLLDRDITDPGNVTEFILNRLQLPKESTDKFKELKRLQHFVRFECPSCQYSGDLPRKEYLQSKPLDAIPIFAINVAS</sequence>
<feature type="domain" description="RING-type" evidence="6">
    <location>
        <begin position="412"/>
        <end position="459"/>
    </location>
</feature>
<evidence type="ECO:0000256" key="4">
    <source>
        <dbReference type="PROSITE-ProRule" id="PRU00175"/>
    </source>
</evidence>
<keyword evidence="2 4" id="KW-0863">Zinc-finger</keyword>
<dbReference type="InterPro" id="IPR001841">
    <property type="entry name" value="Znf_RING"/>
</dbReference>
<proteinExistence type="predicted"/>
<dbReference type="Gene3D" id="3.30.40.10">
    <property type="entry name" value="Zinc/RING finger domain, C3HC4 (zinc finger)"/>
    <property type="match status" value="1"/>
</dbReference>
<dbReference type="PROSITE" id="PS00518">
    <property type="entry name" value="ZF_RING_1"/>
    <property type="match status" value="1"/>
</dbReference>
<gene>
    <name evidence="7" type="ORF">EST38_g2811</name>
</gene>
<feature type="region of interest" description="Disordered" evidence="5">
    <location>
        <begin position="335"/>
        <end position="365"/>
    </location>
</feature>
<evidence type="ECO:0000313" key="8">
    <source>
        <dbReference type="Proteomes" id="UP000290288"/>
    </source>
</evidence>
<dbReference type="STRING" id="2316362.A0A4Q2DRK2"/>
<dbReference type="InterPro" id="IPR017907">
    <property type="entry name" value="Znf_RING_CS"/>
</dbReference>
<comment type="caution">
    <text evidence="7">The sequence shown here is derived from an EMBL/GenBank/DDBJ whole genome shotgun (WGS) entry which is preliminary data.</text>
</comment>
<dbReference type="InterPro" id="IPR013083">
    <property type="entry name" value="Znf_RING/FYVE/PHD"/>
</dbReference>
<dbReference type="AlphaFoldDB" id="A0A4Q2DRK2"/>
<reference evidence="7 8" key="1">
    <citation type="submission" date="2019-01" db="EMBL/GenBank/DDBJ databases">
        <title>Draft genome sequence of Psathyrella aberdarensis IHI B618.</title>
        <authorList>
            <person name="Buettner E."/>
            <person name="Kellner H."/>
        </authorList>
    </citation>
    <scope>NUCLEOTIDE SEQUENCE [LARGE SCALE GENOMIC DNA]</scope>
    <source>
        <strain evidence="7 8">IHI B618</strain>
    </source>
</reference>
<evidence type="ECO:0000256" key="5">
    <source>
        <dbReference type="SAM" id="MobiDB-lite"/>
    </source>
</evidence>
<evidence type="ECO:0000313" key="7">
    <source>
        <dbReference type="EMBL" id="RXW23060.1"/>
    </source>
</evidence>
<dbReference type="PROSITE" id="PS50089">
    <property type="entry name" value="ZF_RING_2"/>
    <property type="match status" value="1"/>
</dbReference>